<organism evidence="1 2">
    <name type="scientific">Solemya velum gill symbiont</name>
    <dbReference type="NCBI Taxonomy" id="2340"/>
    <lineage>
        <taxon>Bacteria</taxon>
        <taxon>Pseudomonadati</taxon>
        <taxon>Pseudomonadota</taxon>
        <taxon>Gammaproteobacteria</taxon>
        <taxon>sulfur-oxidizing symbionts</taxon>
    </lineage>
</organism>
<reference evidence="1 2" key="1">
    <citation type="submission" date="2016-11" db="EMBL/GenBank/DDBJ databases">
        <title>Mixed transmission modes and dynamic genome evolution in an obligate animal-bacterial symbiosis.</title>
        <authorList>
            <person name="Russell S.L."/>
            <person name="Corbett-Detig R.B."/>
            <person name="Cavanaugh C.M."/>
        </authorList>
    </citation>
    <scope>NUCLEOTIDE SEQUENCE [LARGE SCALE GENOMIC DNA]</scope>
    <source>
        <strain evidence="1">MA-KB16</strain>
    </source>
</reference>
<evidence type="ECO:0000313" key="1">
    <source>
        <dbReference type="EMBL" id="OOY35078.1"/>
    </source>
</evidence>
<proteinExistence type="predicted"/>
<evidence type="ECO:0000313" key="2">
    <source>
        <dbReference type="Proteomes" id="UP000190962"/>
    </source>
</evidence>
<dbReference type="NCBIfam" id="NF040826">
    <property type="entry name" value="lxa_BCAM0308"/>
    <property type="match status" value="1"/>
</dbReference>
<name>A0A1T2D0C3_SOVGS</name>
<dbReference type="InterPro" id="IPR047706">
    <property type="entry name" value="BCAM0308-like"/>
</dbReference>
<protein>
    <submittedName>
        <fullName evidence="1">ATPase</fullName>
    </submittedName>
</protein>
<dbReference type="RefSeq" id="WP_078453033.1">
    <property type="nucleotide sequence ID" value="NZ_MPNX01000008.1"/>
</dbReference>
<comment type="caution">
    <text evidence="1">The sequence shown here is derived from an EMBL/GenBank/DDBJ whole genome shotgun (WGS) entry which is preliminary data.</text>
</comment>
<sequence>MSGKEGNVAQHGQQDRLLKEHVHDPYMASKKLSEPTVCPRCHVVYSGARWQWKSETPECTYEEVCPACRRIQDKVPAGILTLKGDFFEEHRGEIMRMVHHHIEDQMELHPMKRLMGVVEEDNENSVLLFTDTHLPRSVGEAVEHAFKGELDIHYTKESGIVRVYWQR</sequence>
<accession>A0A1T2D0C3</accession>
<dbReference type="EMBL" id="MPNX01000008">
    <property type="protein sequence ID" value="OOY35078.1"/>
    <property type="molecule type" value="Genomic_DNA"/>
</dbReference>
<dbReference type="AlphaFoldDB" id="A0A1T2D0C3"/>
<dbReference type="Proteomes" id="UP000190962">
    <property type="component" value="Unassembled WGS sequence"/>
</dbReference>
<gene>
    <name evidence="1" type="ORF">BOV88_07095</name>
</gene>